<comment type="caution">
    <text evidence="6">The sequence shown here is derived from an EMBL/GenBank/DDBJ whole genome shotgun (WGS) entry which is preliminary data.</text>
</comment>
<dbReference type="InterPro" id="IPR000847">
    <property type="entry name" value="LysR_HTH_N"/>
</dbReference>
<dbReference type="Proteomes" id="UP000028073">
    <property type="component" value="Unassembled WGS sequence"/>
</dbReference>
<keyword evidence="2" id="KW-0805">Transcription regulation</keyword>
<sequence>MKFNLKGVDLNLLTVFEAVMETGQLSKAGDLLGMSQPAMSAALQRLRITVDDPLFVRSRQGMEPTPRAIDWYQTVGPALNQIRLSLESRKDPKPEESQRVFTLLAGDYFESVYLAPLLNTLQKEAPGISLNLLTVSADGLPHDFKSGKADFAIHYQEPDDSGLDFTSVGEERLVVITRKNHPRIGEELTVDNYCQERHVIFAVNGQQNFHLDILMGKQRPKRSILARVSHFNSAATIIETTDAICTIPERLADVLMARFAVEAHPFPLEMPAVPKKLIWPSVLAADPLHRWFREKLIQLILSR</sequence>
<comment type="similarity">
    <text evidence="1">Belongs to the LysR transcriptional regulatory family.</text>
</comment>
<dbReference type="CDD" id="cd08417">
    <property type="entry name" value="PBP2_Nitroaromatics_like"/>
    <property type="match status" value="1"/>
</dbReference>
<dbReference type="InterPro" id="IPR037402">
    <property type="entry name" value="YidZ_PBP2"/>
</dbReference>
<protein>
    <recommendedName>
        <fullName evidence="5">HTH lysR-type domain-containing protein</fullName>
    </recommendedName>
</protein>
<name>A0A081NG65_9GAMM</name>
<gene>
    <name evidence="6" type="ORF">GZ78_16810</name>
</gene>
<dbReference type="PRINTS" id="PR00039">
    <property type="entry name" value="HTHLYSR"/>
</dbReference>
<evidence type="ECO:0000256" key="1">
    <source>
        <dbReference type="ARBA" id="ARBA00009437"/>
    </source>
</evidence>
<dbReference type="InterPro" id="IPR036390">
    <property type="entry name" value="WH_DNA-bd_sf"/>
</dbReference>
<feature type="domain" description="HTH lysR-type" evidence="5">
    <location>
        <begin position="8"/>
        <end position="65"/>
    </location>
</feature>
<evidence type="ECO:0000313" key="7">
    <source>
        <dbReference type="Proteomes" id="UP000028073"/>
    </source>
</evidence>
<proteinExistence type="inferred from homology"/>
<dbReference type="RefSeq" id="WP_034837696.1">
    <property type="nucleotide sequence ID" value="NZ_JOKH01000003.1"/>
</dbReference>
<dbReference type="SUPFAM" id="SSF53850">
    <property type="entry name" value="Periplasmic binding protein-like II"/>
    <property type="match status" value="1"/>
</dbReference>
<dbReference type="InterPro" id="IPR036388">
    <property type="entry name" value="WH-like_DNA-bd_sf"/>
</dbReference>
<evidence type="ECO:0000259" key="5">
    <source>
        <dbReference type="PROSITE" id="PS50931"/>
    </source>
</evidence>
<dbReference type="PANTHER" id="PTHR30118">
    <property type="entry name" value="HTH-TYPE TRANSCRIPTIONAL REGULATOR LEUO-RELATED"/>
    <property type="match status" value="1"/>
</dbReference>
<evidence type="ECO:0000313" key="6">
    <source>
        <dbReference type="EMBL" id="KEQ17438.1"/>
    </source>
</evidence>
<dbReference type="Pfam" id="PF00126">
    <property type="entry name" value="HTH_1"/>
    <property type="match status" value="1"/>
</dbReference>
<keyword evidence="4" id="KW-0804">Transcription</keyword>
<dbReference type="PANTHER" id="PTHR30118:SF15">
    <property type="entry name" value="TRANSCRIPTIONAL REGULATORY PROTEIN"/>
    <property type="match status" value="1"/>
</dbReference>
<reference evidence="6 7" key="1">
    <citation type="submission" date="2014-06" db="EMBL/GenBank/DDBJ databases">
        <title>Whole Genome Sequences of Three Symbiotic Endozoicomonas Bacteria.</title>
        <authorList>
            <person name="Neave M.J."/>
            <person name="Apprill A."/>
            <person name="Voolstra C.R."/>
        </authorList>
    </citation>
    <scope>NUCLEOTIDE SEQUENCE [LARGE SCALE GENOMIC DNA]</scope>
    <source>
        <strain evidence="6 7">DSM 25634</strain>
    </source>
</reference>
<dbReference type="EMBL" id="JOKH01000003">
    <property type="protein sequence ID" value="KEQ17438.1"/>
    <property type="molecule type" value="Genomic_DNA"/>
</dbReference>
<accession>A0A081NG65</accession>
<dbReference type="eggNOG" id="COG0583">
    <property type="taxonomic scope" value="Bacteria"/>
</dbReference>
<evidence type="ECO:0000256" key="3">
    <source>
        <dbReference type="ARBA" id="ARBA00023125"/>
    </source>
</evidence>
<dbReference type="Gene3D" id="1.10.10.10">
    <property type="entry name" value="Winged helix-like DNA-binding domain superfamily/Winged helix DNA-binding domain"/>
    <property type="match status" value="1"/>
</dbReference>
<dbReference type="SUPFAM" id="SSF46785">
    <property type="entry name" value="Winged helix' DNA-binding domain"/>
    <property type="match status" value="1"/>
</dbReference>
<dbReference type="InterPro" id="IPR005119">
    <property type="entry name" value="LysR_subst-bd"/>
</dbReference>
<evidence type="ECO:0000256" key="4">
    <source>
        <dbReference type="ARBA" id="ARBA00023163"/>
    </source>
</evidence>
<keyword evidence="7" id="KW-1185">Reference proteome</keyword>
<dbReference type="OrthoDB" id="8839911at2"/>
<dbReference type="InterPro" id="IPR050389">
    <property type="entry name" value="LysR-type_TF"/>
</dbReference>
<keyword evidence="3" id="KW-0238">DNA-binding</keyword>
<dbReference type="STRING" id="1137799.GZ78_16810"/>
<dbReference type="AlphaFoldDB" id="A0A081NG65"/>
<dbReference type="GO" id="GO:0003700">
    <property type="term" value="F:DNA-binding transcription factor activity"/>
    <property type="evidence" value="ECO:0007669"/>
    <property type="project" value="InterPro"/>
</dbReference>
<dbReference type="Pfam" id="PF03466">
    <property type="entry name" value="LysR_substrate"/>
    <property type="match status" value="1"/>
</dbReference>
<dbReference type="Gene3D" id="3.40.190.10">
    <property type="entry name" value="Periplasmic binding protein-like II"/>
    <property type="match status" value="2"/>
</dbReference>
<organism evidence="6 7">
    <name type="scientific">Endozoicomonas numazuensis</name>
    <dbReference type="NCBI Taxonomy" id="1137799"/>
    <lineage>
        <taxon>Bacteria</taxon>
        <taxon>Pseudomonadati</taxon>
        <taxon>Pseudomonadota</taxon>
        <taxon>Gammaproteobacteria</taxon>
        <taxon>Oceanospirillales</taxon>
        <taxon>Endozoicomonadaceae</taxon>
        <taxon>Endozoicomonas</taxon>
    </lineage>
</organism>
<evidence type="ECO:0000256" key="2">
    <source>
        <dbReference type="ARBA" id="ARBA00023015"/>
    </source>
</evidence>
<dbReference type="GO" id="GO:0003677">
    <property type="term" value="F:DNA binding"/>
    <property type="evidence" value="ECO:0007669"/>
    <property type="project" value="UniProtKB-KW"/>
</dbReference>
<dbReference type="PROSITE" id="PS50931">
    <property type="entry name" value="HTH_LYSR"/>
    <property type="match status" value="1"/>
</dbReference>